<sequence>MSLSRHPGWRRPEVVSCLSSFALTGAMAAAIYFAMPDKPASAPETAPQDIQLSLLDEPKPDDPKQDIAEPAPEPEPPKPEPESPPPKPLAKAELTTPDGALPPPKKLKKPKKIAAVPQDDDDDDEEEAPRPQKIVKPKPRARPVDESARHVAEAPRAAARQSAGAPRASAGSAAAFRSCLQARSHYPTSKEARLQHPHGAVGVSVSLSGGSIVGVAITSSSGSTLLDQAARSSVASSGCGSSAGGAPHLTGRIVF</sequence>
<evidence type="ECO:0000313" key="2">
    <source>
        <dbReference type="EMBL" id="PPQ28420.1"/>
    </source>
</evidence>
<evidence type="ECO:0008006" key="4">
    <source>
        <dbReference type="Google" id="ProtNLM"/>
    </source>
</evidence>
<dbReference type="Proteomes" id="UP000239089">
    <property type="component" value="Unassembled WGS sequence"/>
</dbReference>
<accession>A0A2S6N1E7</accession>
<dbReference type="Gene3D" id="3.30.1150.10">
    <property type="match status" value="1"/>
</dbReference>
<name>A0A2S6N1E7_9HYPH</name>
<evidence type="ECO:0000313" key="3">
    <source>
        <dbReference type="Proteomes" id="UP000239089"/>
    </source>
</evidence>
<organism evidence="2 3">
    <name type="scientific">Rhodoblastus sphagnicola</name>
    <dbReference type="NCBI Taxonomy" id="333368"/>
    <lineage>
        <taxon>Bacteria</taxon>
        <taxon>Pseudomonadati</taxon>
        <taxon>Pseudomonadota</taxon>
        <taxon>Alphaproteobacteria</taxon>
        <taxon>Hyphomicrobiales</taxon>
        <taxon>Rhodoblastaceae</taxon>
        <taxon>Rhodoblastus</taxon>
    </lineage>
</organism>
<feature type="compositionally biased region" description="Low complexity" evidence="1">
    <location>
        <begin position="154"/>
        <end position="169"/>
    </location>
</feature>
<dbReference type="AlphaFoldDB" id="A0A2S6N1E7"/>
<feature type="compositionally biased region" description="Acidic residues" evidence="1">
    <location>
        <begin position="118"/>
        <end position="127"/>
    </location>
</feature>
<feature type="compositionally biased region" description="Basic and acidic residues" evidence="1">
    <location>
        <begin position="56"/>
        <end position="67"/>
    </location>
</feature>
<dbReference type="RefSeq" id="WP_104509203.1">
    <property type="nucleotide sequence ID" value="NZ_JACIGC010000010.1"/>
</dbReference>
<comment type="caution">
    <text evidence="2">The sequence shown here is derived from an EMBL/GenBank/DDBJ whole genome shotgun (WGS) entry which is preliminary data.</text>
</comment>
<gene>
    <name evidence="2" type="ORF">CCR94_17835</name>
</gene>
<reference evidence="2 3" key="1">
    <citation type="journal article" date="2018" name="Arch. Microbiol.">
        <title>New insights into the metabolic potential of the phototrophic purple bacterium Rhodopila globiformis DSM 161(T) from its draft genome sequence and evidence for a vanadium-dependent nitrogenase.</title>
        <authorList>
            <person name="Imhoff J.F."/>
            <person name="Rahn T."/>
            <person name="Kunzel S."/>
            <person name="Neulinger S.C."/>
        </authorList>
    </citation>
    <scope>NUCLEOTIDE SEQUENCE [LARGE SCALE GENOMIC DNA]</scope>
    <source>
        <strain evidence="2 3">DSM 16996</strain>
    </source>
</reference>
<feature type="compositionally biased region" description="Basic and acidic residues" evidence="1">
    <location>
        <begin position="142"/>
        <end position="153"/>
    </location>
</feature>
<evidence type="ECO:0000256" key="1">
    <source>
        <dbReference type="SAM" id="MobiDB-lite"/>
    </source>
</evidence>
<feature type="region of interest" description="Disordered" evidence="1">
    <location>
        <begin position="38"/>
        <end position="169"/>
    </location>
</feature>
<proteinExistence type="predicted"/>
<keyword evidence="3" id="KW-1185">Reference proteome</keyword>
<dbReference type="EMBL" id="NHSJ01000109">
    <property type="protein sequence ID" value="PPQ28420.1"/>
    <property type="molecule type" value="Genomic_DNA"/>
</dbReference>
<protein>
    <recommendedName>
        <fullName evidence="4">TonB C-terminal domain-containing protein</fullName>
    </recommendedName>
</protein>